<sequence length="206" mass="23376">MFFKAVVNIVRFLVWIVNGKTEIQNKEYIPKDTVFILAAPHRSLLDPVFISFGVYPHIFSSMAKQELFKGKFITWVLTHMNAFPVNRENPGPSALKQPVSILKEGKTNLLIFPTGSRHSTEIKGGTSSIAKLANVPILPVVYQGPLTFKDLILKRKKATVRFGKPIYLPKEKRISREELAAYDELLGTTFRQLDQEIDPNFVYVAK</sequence>
<dbReference type="GO" id="GO:0006654">
    <property type="term" value="P:phosphatidic acid biosynthetic process"/>
    <property type="evidence" value="ECO:0007669"/>
    <property type="project" value="TreeGrafter"/>
</dbReference>
<proteinExistence type="predicted"/>
<feature type="domain" description="Phospholipid/glycerol acyltransferase" evidence="3">
    <location>
        <begin position="35"/>
        <end position="145"/>
    </location>
</feature>
<gene>
    <name evidence="4" type="primary">plsC_10</name>
    <name evidence="4" type="ORF">SDC9_82177</name>
</gene>
<dbReference type="EMBL" id="VSSQ01007332">
    <property type="protein sequence ID" value="MPM35584.1"/>
    <property type="molecule type" value="Genomic_DNA"/>
</dbReference>
<name>A0A644ZCH2_9ZZZZ</name>
<evidence type="ECO:0000259" key="3">
    <source>
        <dbReference type="SMART" id="SM00563"/>
    </source>
</evidence>
<dbReference type="AlphaFoldDB" id="A0A644ZCH2"/>
<dbReference type="GO" id="GO:0003841">
    <property type="term" value="F:1-acylglycerol-3-phosphate O-acyltransferase activity"/>
    <property type="evidence" value="ECO:0007669"/>
    <property type="project" value="TreeGrafter"/>
</dbReference>
<dbReference type="SMART" id="SM00563">
    <property type="entry name" value="PlsC"/>
    <property type="match status" value="1"/>
</dbReference>
<dbReference type="Pfam" id="PF01553">
    <property type="entry name" value="Acyltransferase"/>
    <property type="match status" value="1"/>
</dbReference>
<dbReference type="PANTHER" id="PTHR10434">
    <property type="entry name" value="1-ACYL-SN-GLYCEROL-3-PHOSPHATE ACYLTRANSFERASE"/>
    <property type="match status" value="1"/>
</dbReference>
<organism evidence="4">
    <name type="scientific">bioreactor metagenome</name>
    <dbReference type="NCBI Taxonomy" id="1076179"/>
    <lineage>
        <taxon>unclassified sequences</taxon>
        <taxon>metagenomes</taxon>
        <taxon>ecological metagenomes</taxon>
    </lineage>
</organism>
<dbReference type="PANTHER" id="PTHR10434:SF40">
    <property type="entry name" value="1-ACYL-SN-GLYCEROL-3-PHOSPHATE ACYLTRANSFERASE"/>
    <property type="match status" value="1"/>
</dbReference>
<keyword evidence="2 4" id="KW-0012">Acyltransferase</keyword>
<dbReference type="SUPFAM" id="SSF69593">
    <property type="entry name" value="Glycerol-3-phosphate (1)-acyltransferase"/>
    <property type="match status" value="1"/>
</dbReference>
<dbReference type="InterPro" id="IPR002123">
    <property type="entry name" value="Plipid/glycerol_acylTrfase"/>
</dbReference>
<accession>A0A644ZCH2</accession>
<protein>
    <submittedName>
        <fullName evidence="4">1-acyl-sn-glycerol-3-phosphate acyltransferase</fullName>
        <ecNumber evidence="4">2.3.1.-</ecNumber>
    </submittedName>
</protein>
<reference evidence="4" key="1">
    <citation type="submission" date="2019-08" db="EMBL/GenBank/DDBJ databases">
        <authorList>
            <person name="Kucharzyk K."/>
            <person name="Murdoch R.W."/>
            <person name="Higgins S."/>
            <person name="Loffler F."/>
        </authorList>
    </citation>
    <scope>NUCLEOTIDE SEQUENCE</scope>
</reference>
<dbReference type="CDD" id="cd07989">
    <property type="entry name" value="LPLAT_AGPAT-like"/>
    <property type="match status" value="1"/>
</dbReference>
<dbReference type="EC" id="2.3.1.-" evidence="4"/>
<keyword evidence="1 4" id="KW-0808">Transferase</keyword>
<evidence type="ECO:0000256" key="1">
    <source>
        <dbReference type="ARBA" id="ARBA00022679"/>
    </source>
</evidence>
<evidence type="ECO:0000256" key="2">
    <source>
        <dbReference type="ARBA" id="ARBA00023315"/>
    </source>
</evidence>
<evidence type="ECO:0000313" key="4">
    <source>
        <dbReference type="EMBL" id="MPM35584.1"/>
    </source>
</evidence>
<comment type="caution">
    <text evidence="4">The sequence shown here is derived from an EMBL/GenBank/DDBJ whole genome shotgun (WGS) entry which is preliminary data.</text>
</comment>